<dbReference type="EMBL" id="JAARWN010000009">
    <property type="protein sequence ID" value="MBC1936749.1"/>
    <property type="molecule type" value="Genomic_DNA"/>
</dbReference>
<dbReference type="NCBIfam" id="TIGR01084">
    <property type="entry name" value="mutY"/>
    <property type="match status" value="1"/>
</dbReference>
<dbReference type="GO" id="GO:0046872">
    <property type="term" value="F:metal ion binding"/>
    <property type="evidence" value="ECO:0007669"/>
    <property type="project" value="UniProtKB-UniRule"/>
</dbReference>
<evidence type="ECO:0000256" key="5">
    <source>
        <dbReference type="ARBA" id="ARBA00022023"/>
    </source>
</evidence>
<dbReference type="Proteomes" id="UP000535908">
    <property type="component" value="Unassembled WGS sequence"/>
</dbReference>
<evidence type="ECO:0000256" key="13">
    <source>
        <dbReference type="ARBA" id="ARBA00023295"/>
    </source>
</evidence>
<dbReference type="Pfam" id="PF00730">
    <property type="entry name" value="HhH-GPD"/>
    <property type="match status" value="1"/>
</dbReference>
<dbReference type="InterPro" id="IPR005760">
    <property type="entry name" value="A/G_AdeGlyc_MutY"/>
</dbReference>
<evidence type="ECO:0000256" key="14">
    <source>
        <dbReference type="RuleBase" id="RU365096"/>
    </source>
</evidence>
<dbReference type="InterPro" id="IPR023170">
    <property type="entry name" value="HhH_base_excis_C"/>
</dbReference>
<evidence type="ECO:0000256" key="2">
    <source>
        <dbReference type="ARBA" id="ARBA00002933"/>
    </source>
</evidence>
<dbReference type="InterPro" id="IPR003265">
    <property type="entry name" value="HhH-GPD_domain"/>
</dbReference>
<dbReference type="InterPro" id="IPR000445">
    <property type="entry name" value="HhH_motif"/>
</dbReference>
<evidence type="ECO:0000259" key="15">
    <source>
        <dbReference type="SMART" id="SM00478"/>
    </source>
</evidence>
<dbReference type="RefSeq" id="WP_185411097.1">
    <property type="nucleotide sequence ID" value="NZ_JAARRE010000012.1"/>
</dbReference>
<comment type="similarity">
    <text evidence="3 14">Belongs to the Nth/MutY family.</text>
</comment>
<keyword evidence="12" id="KW-0234">DNA repair</keyword>
<comment type="cofactor">
    <cofactor evidence="14">
        <name>[4Fe-4S] cluster</name>
        <dbReference type="ChEBI" id="CHEBI:49883"/>
    </cofactor>
    <text evidence="14">Binds 1 [4Fe-4S] cluster.</text>
</comment>
<dbReference type="EC" id="3.2.2.31" evidence="4 14"/>
<comment type="catalytic activity">
    <reaction evidence="1 14">
        <text>Hydrolyzes free adenine bases from 7,8-dihydro-8-oxoguanine:adenine mismatched double-stranded DNA, leaving an apurinic site.</text>
        <dbReference type="EC" id="3.2.2.31"/>
    </reaction>
</comment>
<evidence type="ECO:0000256" key="1">
    <source>
        <dbReference type="ARBA" id="ARBA00000843"/>
    </source>
</evidence>
<gene>
    <name evidence="16" type="primary">mutY</name>
    <name evidence="16" type="ORF">HCA69_10255</name>
</gene>
<evidence type="ECO:0000256" key="11">
    <source>
        <dbReference type="ARBA" id="ARBA00023014"/>
    </source>
</evidence>
<dbReference type="GO" id="GO:0035485">
    <property type="term" value="F:adenine/guanine mispair binding"/>
    <property type="evidence" value="ECO:0007669"/>
    <property type="project" value="TreeGrafter"/>
</dbReference>
<dbReference type="AlphaFoldDB" id="A0A7X0Y4F7"/>
<feature type="domain" description="HhH-GPD" evidence="15">
    <location>
        <begin position="43"/>
        <end position="194"/>
    </location>
</feature>
<dbReference type="Pfam" id="PF14815">
    <property type="entry name" value="NUDIX_4"/>
    <property type="match status" value="1"/>
</dbReference>
<evidence type="ECO:0000256" key="6">
    <source>
        <dbReference type="ARBA" id="ARBA00022485"/>
    </source>
</evidence>
<dbReference type="InterPro" id="IPR015797">
    <property type="entry name" value="NUDIX_hydrolase-like_dom_sf"/>
</dbReference>
<reference evidence="16 17" key="1">
    <citation type="submission" date="2020-03" db="EMBL/GenBank/DDBJ databases">
        <title>Soil Listeria distribution.</title>
        <authorList>
            <person name="Liao J."/>
            <person name="Wiedmann M."/>
        </authorList>
    </citation>
    <scope>NUCLEOTIDE SEQUENCE [LARGE SCALE GENOMIC DNA]</scope>
    <source>
        <strain evidence="16 17">FSL L7-0741</strain>
    </source>
</reference>
<dbReference type="Gene3D" id="1.10.1670.10">
    <property type="entry name" value="Helix-hairpin-Helix base-excision DNA repair enzymes (C-terminal)"/>
    <property type="match status" value="1"/>
</dbReference>
<name>A0A7X0Y4F7_9LIST</name>
<dbReference type="Pfam" id="PF00633">
    <property type="entry name" value="HHH"/>
    <property type="match status" value="1"/>
</dbReference>
<dbReference type="SMART" id="SM00525">
    <property type="entry name" value="FES"/>
    <property type="match status" value="1"/>
</dbReference>
<dbReference type="GO" id="GO:0006284">
    <property type="term" value="P:base-excision repair"/>
    <property type="evidence" value="ECO:0007669"/>
    <property type="project" value="UniProtKB-UniRule"/>
</dbReference>
<comment type="caution">
    <text evidence="16">The sequence shown here is derived from an EMBL/GenBank/DDBJ whole genome shotgun (WGS) entry which is preliminary data.</text>
</comment>
<comment type="function">
    <text evidence="2">Adenine glycosylase active on G-A mispairs. MutY also corrects error-prone DNA synthesis past GO lesions which are due to the oxidatively damaged form of guanine: 7,8-dihydro-8-oxoguanine (8-oxo-dGTP).</text>
</comment>
<dbReference type="PANTHER" id="PTHR42944:SF1">
    <property type="entry name" value="ADENINE DNA GLYCOSYLASE"/>
    <property type="match status" value="1"/>
</dbReference>
<dbReference type="CDD" id="cd00056">
    <property type="entry name" value="ENDO3c"/>
    <property type="match status" value="1"/>
</dbReference>
<keyword evidence="11" id="KW-0411">Iron-sulfur</keyword>
<dbReference type="GO" id="GO:0006298">
    <property type="term" value="P:mismatch repair"/>
    <property type="evidence" value="ECO:0007669"/>
    <property type="project" value="TreeGrafter"/>
</dbReference>
<sequence length="359" mass="41128">MEWENEKIAAFRSALIDWYEANKRVLPWRENTDPYRIWVSEIMLQQTKVDTVMPYFERFMTWFPTMQDFADAPEERILKAWEGLGYYSRVRNLQAAMKVVVAEHNGVVPSDLEGILALKGVGPYTAGAVLSIAYERAEPAVDGNVMRVISRVLEIDDDIMKQKTRKKFEAALYDLIDPEKPGEFNQGLMEIGALVCTPKKPMCLVCPLQEFCEAHQVGKEEEYPVKIKKTKVKKVFLTSAIVQTGSDQFVIEQRSDTGLLANLWQFPTVDQLENREAMKLAFLQQYGLELELGAEPITHVKHIFSHLVWEVEVFVAQAITAQPSELKLKTVTKAEMEQLAFPVPYQKMWQAFQKGETVQ</sequence>
<evidence type="ECO:0000313" key="17">
    <source>
        <dbReference type="Proteomes" id="UP000535908"/>
    </source>
</evidence>
<dbReference type="InterPro" id="IPR044298">
    <property type="entry name" value="MIG/MutY"/>
</dbReference>
<dbReference type="CDD" id="cd03431">
    <property type="entry name" value="NUDIX_DNA_Glycosylase_C-MutY"/>
    <property type="match status" value="1"/>
</dbReference>
<dbReference type="Gene3D" id="1.10.340.30">
    <property type="entry name" value="Hypothetical protein, domain 2"/>
    <property type="match status" value="1"/>
</dbReference>
<evidence type="ECO:0000313" key="16">
    <source>
        <dbReference type="EMBL" id="MBC1936749.1"/>
    </source>
</evidence>
<evidence type="ECO:0000256" key="4">
    <source>
        <dbReference type="ARBA" id="ARBA00012045"/>
    </source>
</evidence>
<dbReference type="GO" id="GO:0034039">
    <property type="term" value="F:8-oxo-7,8-dihydroguanine DNA N-glycosylase activity"/>
    <property type="evidence" value="ECO:0007669"/>
    <property type="project" value="TreeGrafter"/>
</dbReference>
<keyword evidence="13 14" id="KW-0326">Glycosidase</keyword>
<dbReference type="FunFam" id="1.10.1670.10:FF:000002">
    <property type="entry name" value="Adenine DNA glycosylase"/>
    <property type="match status" value="1"/>
</dbReference>
<dbReference type="PANTHER" id="PTHR42944">
    <property type="entry name" value="ADENINE DNA GLYCOSYLASE"/>
    <property type="match status" value="1"/>
</dbReference>
<dbReference type="Gene3D" id="3.90.79.10">
    <property type="entry name" value="Nucleoside Triphosphate Pyrophosphohydrolase"/>
    <property type="match status" value="1"/>
</dbReference>
<keyword evidence="6" id="KW-0004">4Fe-4S</keyword>
<dbReference type="GO" id="GO:0051539">
    <property type="term" value="F:4 iron, 4 sulfur cluster binding"/>
    <property type="evidence" value="ECO:0007669"/>
    <property type="project" value="UniProtKB-UniRule"/>
</dbReference>
<proteinExistence type="inferred from homology"/>
<dbReference type="SUPFAM" id="SSF48150">
    <property type="entry name" value="DNA-glycosylase"/>
    <property type="match status" value="1"/>
</dbReference>
<evidence type="ECO:0000256" key="3">
    <source>
        <dbReference type="ARBA" id="ARBA00008343"/>
    </source>
</evidence>
<dbReference type="SUPFAM" id="SSF55811">
    <property type="entry name" value="Nudix"/>
    <property type="match status" value="1"/>
</dbReference>
<dbReference type="GO" id="GO:0000701">
    <property type="term" value="F:purine-specific mismatch base pair DNA N-glycosylase activity"/>
    <property type="evidence" value="ECO:0007669"/>
    <property type="project" value="UniProtKB-EC"/>
</dbReference>
<dbReference type="InterPro" id="IPR011257">
    <property type="entry name" value="DNA_glycosylase"/>
</dbReference>
<keyword evidence="8 14" id="KW-0227">DNA damage</keyword>
<dbReference type="InterPro" id="IPR003651">
    <property type="entry name" value="Endonuclease3_FeS-loop_motif"/>
</dbReference>
<organism evidence="16 17">
    <name type="scientific">Listeria grandensis</name>
    <dbReference type="NCBI Taxonomy" id="1494963"/>
    <lineage>
        <taxon>Bacteria</taxon>
        <taxon>Bacillati</taxon>
        <taxon>Bacillota</taxon>
        <taxon>Bacilli</taxon>
        <taxon>Bacillales</taxon>
        <taxon>Listeriaceae</taxon>
        <taxon>Listeria</taxon>
    </lineage>
</organism>
<keyword evidence="9" id="KW-0378">Hydrolase</keyword>
<dbReference type="SMART" id="SM00478">
    <property type="entry name" value="ENDO3c"/>
    <property type="match status" value="1"/>
</dbReference>
<evidence type="ECO:0000256" key="12">
    <source>
        <dbReference type="ARBA" id="ARBA00023204"/>
    </source>
</evidence>
<keyword evidence="7" id="KW-0479">Metal-binding</keyword>
<evidence type="ECO:0000256" key="7">
    <source>
        <dbReference type="ARBA" id="ARBA00022723"/>
    </source>
</evidence>
<evidence type="ECO:0000256" key="8">
    <source>
        <dbReference type="ARBA" id="ARBA00022763"/>
    </source>
</evidence>
<accession>A0A7X0Y4F7</accession>
<protein>
    <recommendedName>
        <fullName evidence="5 14">Adenine DNA glycosylase</fullName>
        <ecNumber evidence="4 14">3.2.2.31</ecNumber>
    </recommendedName>
</protein>
<dbReference type="FunFam" id="1.10.340.30:FF:000002">
    <property type="entry name" value="Adenine DNA glycosylase"/>
    <property type="match status" value="1"/>
</dbReference>
<dbReference type="GO" id="GO:0032357">
    <property type="term" value="F:oxidized purine DNA binding"/>
    <property type="evidence" value="ECO:0007669"/>
    <property type="project" value="TreeGrafter"/>
</dbReference>
<evidence type="ECO:0000256" key="9">
    <source>
        <dbReference type="ARBA" id="ARBA00022801"/>
    </source>
</evidence>
<evidence type="ECO:0000256" key="10">
    <source>
        <dbReference type="ARBA" id="ARBA00023004"/>
    </source>
</evidence>
<dbReference type="InterPro" id="IPR029119">
    <property type="entry name" value="MutY_C"/>
</dbReference>
<keyword evidence="10 14" id="KW-0408">Iron</keyword>